<keyword evidence="1" id="KW-0812">Transmembrane</keyword>
<reference evidence="3" key="2">
    <citation type="submission" date="2020-09" db="EMBL/GenBank/DDBJ databases">
        <authorList>
            <person name="Sun Q."/>
            <person name="Zhou Y."/>
        </authorList>
    </citation>
    <scope>NUCLEOTIDE SEQUENCE</scope>
    <source>
        <strain evidence="3">CGMCC 1.15371</strain>
    </source>
</reference>
<reference evidence="3" key="1">
    <citation type="journal article" date="2014" name="Int. J. Syst. Evol. Microbiol.">
        <title>Complete genome sequence of Corynebacterium casei LMG S-19264T (=DSM 44701T), isolated from a smear-ripened cheese.</title>
        <authorList>
            <consortium name="US DOE Joint Genome Institute (JGI-PGF)"/>
            <person name="Walter F."/>
            <person name="Albersmeier A."/>
            <person name="Kalinowski J."/>
            <person name="Ruckert C."/>
        </authorList>
    </citation>
    <scope>NUCLEOTIDE SEQUENCE</scope>
    <source>
        <strain evidence="3">CGMCC 1.15371</strain>
    </source>
</reference>
<sequence length="153" mass="17402">MMWRGLHRVRLLLELDRKTVGLFLEAFFYLGWARLLIALPFSKVSPSLGVHMRETSHLESKHQRQTLRCVQQAITLVSRHTLWRNPCLVKAITAVLMLKRRNIACTLYLGTAKDDEGNMIAHAWVRSGSRYITGAEEMDSFTVVGTFASEISG</sequence>
<dbReference type="InterPro" id="IPR053521">
    <property type="entry name" value="McjB-like"/>
</dbReference>
<evidence type="ECO:0000256" key="1">
    <source>
        <dbReference type="SAM" id="Phobius"/>
    </source>
</evidence>
<evidence type="ECO:0000313" key="4">
    <source>
        <dbReference type="Proteomes" id="UP000628775"/>
    </source>
</evidence>
<gene>
    <name evidence="3" type="ORF">GCM10011391_06280</name>
</gene>
<comment type="caution">
    <text evidence="3">The sequence shown here is derived from an EMBL/GenBank/DDBJ whole genome shotgun (WGS) entry which is preliminary data.</text>
</comment>
<feature type="transmembrane region" description="Helical" evidence="1">
    <location>
        <begin position="20"/>
        <end position="41"/>
    </location>
</feature>
<evidence type="ECO:0000313" key="3">
    <source>
        <dbReference type="EMBL" id="GGE30404.1"/>
    </source>
</evidence>
<dbReference type="AlphaFoldDB" id="A0A8J2VKN0"/>
<organism evidence="3 4">
    <name type="scientific">Pullulanibacillus camelliae</name>
    <dbReference type="NCBI Taxonomy" id="1707096"/>
    <lineage>
        <taxon>Bacteria</taxon>
        <taxon>Bacillati</taxon>
        <taxon>Bacillota</taxon>
        <taxon>Bacilli</taxon>
        <taxon>Bacillales</taxon>
        <taxon>Sporolactobacillaceae</taxon>
        <taxon>Pullulanibacillus</taxon>
    </lineage>
</organism>
<protein>
    <recommendedName>
        <fullName evidence="2">Microcin J25-processing protein McjB C-terminal domain-containing protein</fullName>
    </recommendedName>
</protein>
<keyword evidence="4" id="KW-1185">Reference proteome</keyword>
<dbReference type="NCBIfam" id="NF033537">
    <property type="entry name" value="lasso_biosyn_B2"/>
    <property type="match status" value="1"/>
</dbReference>
<dbReference type="EMBL" id="BMIR01000002">
    <property type="protein sequence ID" value="GGE30404.1"/>
    <property type="molecule type" value="Genomic_DNA"/>
</dbReference>
<dbReference type="Pfam" id="PF13471">
    <property type="entry name" value="Transglut_core3"/>
    <property type="match status" value="1"/>
</dbReference>
<name>A0A8J2VKN0_9BACL</name>
<dbReference type="InterPro" id="IPR032708">
    <property type="entry name" value="McjB_C"/>
</dbReference>
<keyword evidence="1" id="KW-1133">Transmembrane helix</keyword>
<evidence type="ECO:0000259" key="2">
    <source>
        <dbReference type="Pfam" id="PF13471"/>
    </source>
</evidence>
<dbReference type="Proteomes" id="UP000628775">
    <property type="component" value="Unassembled WGS sequence"/>
</dbReference>
<keyword evidence="1" id="KW-0472">Membrane</keyword>
<accession>A0A8J2VKN0</accession>
<proteinExistence type="predicted"/>
<feature type="domain" description="Microcin J25-processing protein McjB C-terminal" evidence="2">
    <location>
        <begin position="36"/>
        <end position="144"/>
    </location>
</feature>